<comment type="caution">
    <text evidence="1">The sequence shown here is derived from an EMBL/GenBank/DDBJ whole genome shotgun (WGS) entry which is preliminary data.</text>
</comment>
<evidence type="ECO:0000313" key="2">
    <source>
        <dbReference type="Proteomes" id="UP001567538"/>
    </source>
</evidence>
<keyword evidence="2" id="KW-1185">Reference proteome</keyword>
<sequence length="95" mass="11056">MIKNQPFVKEYNIPNAEVTLFSKGPSAQDDISPPTKQETSGREDIFYVHVESYSINRSKKLLEKEDTFFIHKILKRSCFKSAIVYFFCCVGFEYS</sequence>
<protein>
    <submittedName>
        <fullName evidence="1">Uncharacterized protein</fullName>
    </submittedName>
</protein>
<evidence type="ECO:0000313" key="1">
    <source>
        <dbReference type="EMBL" id="KAL1547604.1"/>
    </source>
</evidence>
<proteinExistence type="predicted"/>
<name>A0ABD1GUE7_SALDI</name>
<accession>A0ABD1GUE7</accession>
<gene>
    <name evidence="1" type="ORF">AAHA92_15940</name>
</gene>
<dbReference type="AlphaFoldDB" id="A0ABD1GUE7"/>
<reference evidence="1 2" key="1">
    <citation type="submission" date="2024-06" db="EMBL/GenBank/DDBJ databases">
        <title>A chromosome level genome sequence of Diviner's sage (Salvia divinorum).</title>
        <authorList>
            <person name="Ford S.A."/>
            <person name="Ro D.-K."/>
            <person name="Ness R.W."/>
            <person name="Phillips M.A."/>
        </authorList>
    </citation>
    <scope>NUCLEOTIDE SEQUENCE [LARGE SCALE GENOMIC DNA]</scope>
    <source>
        <strain evidence="1">SAF-2024a</strain>
        <tissue evidence="1">Leaf</tissue>
    </source>
</reference>
<dbReference type="EMBL" id="JBEAFC010000007">
    <property type="protein sequence ID" value="KAL1547604.1"/>
    <property type="molecule type" value="Genomic_DNA"/>
</dbReference>
<dbReference type="Proteomes" id="UP001567538">
    <property type="component" value="Unassembled WGS sequence"/>
</dbReference>
<organism evidence="1 2">
    <name type="scientific">Salvia divinorum</name>
    <name type="common">Maria pastora</name>
    <name type="synonym">Diviner's sage</name>
    <dbReference type="NCBI Taxonomy" id="28513"/>
    <lineage>
        <taxon>Eukaryota</taxon>
        <taxon>Viridiplantae</taxon>
        <taxon>Streptophyta</taxon>
        <taxon>Embryophyta</taxon>
        <taxon>Tracheophyta</taxon>
        <taxon>Spermatophyta</taxon>
        <taxon>Magnoliopsida</taxon>
        <taxon>eudicotyledons</taxon>
        <taxon>Gunneridae</taxon>
        <taxon>Pentapetalae</taxon>
        <taxon>asterids</taxon>
        <taxon>lamiids</taxon>
        <taxon>Lamiales</taxon>
        <taxon>Lamiaceae</taxon>
        <taxon>Nepetoideae</taxon>
        <taxon>Mentheae</taxon>
        <taxon>Salviinae</taxon>
        <taxon>Salvia</taxon>
        <taxon>Salvia subgen. Calosphace</taxon>
    </lineage>
</organism>